<comment type="caution">
    <text evidence="2">The sequence shown here is derived from an EMBL/GenBank/DDBJ whole genome shotgun (WGS) entry which is preliminary data.</text>
</comment>
<feature type="region of interest" description="Disordered" evidence="1">
    <location>
        <begin position="174"/>
        <end position="201"/>
    </location>
</feature>
<reference evidence="2" key="1">
    <citation type="submission" date="2023-03" db="EMBL/GenBank/DDBJ databases">
        <title>Massive genome expansion in bonnet fungi (Mycena s.s.) driven by repeated elements and novel gene families across ecological guilds.</title>
        <authorList>
            <consortium name="Lawrence Berkeley National Laboratory"/>
            <person name="Harder C.B."/>
            <person name="Miyauchi S."/>
            <person name="Viragh M."/>
            <person name="Kuo A."/>
            <person name="Thoen E."/>
            <person name="Andreopoulos B."/>
            <person name="Lu D."/>
            <person name="Skrede I."/>
            <person name="Drula E."/>
            <person name="Henrissat B."/>
            <person name="Morin E."/>
            <person name="Kohler A."/>
            <person name="Barry K."/>
            <person name="LaButti K."/>
            <person name="Morin E."/>
            <person name="Salamov A."/>
            <person name="Lipzen A."/>
            <person name="Mereny Z."/>
            <person name="Hegedus B."/>
            <person name="Baldrian P."/>
            <person name="Stursova M."/>
            <person name="Weitz H."/>
            <person name="Taylor A."/>
            <person name="Grigoriev I.V."/>
            <person name="Nagy L.G."/>
            <person name="Martin F."/>
            <person name="Kauserud H."/>
        </authorList>
    </citation>
    <scope>NUCLEOTIDE SEQUENCE</scope>
    <source>
        <strain evidence="2">CBHHK173m</strain>
    </source>
</reference>
<gene>
    <name evidence="2" type="ORF">B0H15DRAFT_807096</name>
</gene>
<keyword evidence="3" id="KW-1185">Reference proteome</keyword>
<evidence type="ECO:0000313" key="3">
    <source>
        <dbReference type="Proteomes" id="UP001222325"/>
    </source>
</evidence>
<evidence type="ECO:0000256" key="1">
    <source>
        <dbReference type="SAM" id="MobiDB-lite"/>
    </source>
</evidence>
<proteinExistence type="predicted"/>
<protein>
    <submittedName>
        <fullName evidence="2">Uncharacterized protein</fullName>
    </submittedName>
</protein>
<dbReference type="Proteomes" id="UP001222325">
    <property type="component" value="Unassembled WGS sequence"/>
</dbReference>
<sequence length="201" mass="22336">MDNNDDIEELLNNKWSSWGLTFGLSEYPLDFVATRDMTMHGGNYYSYKDTRPIDFSLGKRPTPRFKGTLIGQITHQQKLPATIKQSITSVSTETGRPEIIISCKPRLMKWRPNGLFPDQSNMALKVELTRLDSMAGGLGESRVKTTKETCNRVYILVAQSYCLLGEAAFSGTGRYTEDETDATDNADPAGDGNTDTGHPDQ</sequence>
<name>A0AAD6TPH8_9AGAR</name>
<dbReference type="AlphaFoldDB" id="A0AAD6TPH8"/>
<evidence type="ECO:0000313" key="2">
    <source>
        <dbReference type="EMBL" id="KAJ7070376.1"/>
    </source>
</evidence>
<dbReference type="EMBL" id="JARJCN010000130">
    <property type="protein sequence ID" value="KAJ7070376.1"/>
    <property type="molecule type" value="Genomic_DNA"/>
</dbReference>
<organism evidence="2 3">
    <name type="scientific">Mycena belliarum</name>
    <dbReference type="NCBI Taxonomy" id="1033014"/>
    <lineage>
        <taxon>Eukaryota</taxon>
        <taxon>Fungi</taxon>
        <taxon>Dikarya</taxon>
        <taxon>Basidiomycota</taxon>
        <taxon>Agaricomycotina</taxon>
        <taxon>Agaricomycetes</taxon>
        <taxon>Agaricomycetidae</taxon>
        <taxon>Agaricales</taxon>
        <taxon>Marasmiineae</taxon>
        <taxon>Mycenaceae</taxon>
        <taxon>Mycena</taxon>
    </lineage>
</organism>
<accession>A0AAD6TPH8</accession>